<evidence type="ECO:0000256" key="6">
    <source>
        <dbReference type="ARBA" id="ARBA00024898"/>
    </source>
</evidence>
<evidence type="ECO:0000256" key="5">
    <source>
        <dbReference type="ARBA" id="ARBA00023054"/>
    </source>
</evidence>
<feature type="coiled-coil region" evidence="8">
    <location>
        <begin position="163"/>
        <end position="211"/>
    </location>
</feature>
<comment type="subcellular location">
    <subcellularLocation>
        <location evidence="1">Cytoplasm</location>
    </subcellularLocation>
</comment>
<dbReference type="OrthoDB" id="313412at2759"/>
<dbReference type="Pfam" id="PF15294">
    <property type="entry name" value="Leu_zip"/>
    <property type="match status" value="1"/>
</dbReference>
<gene>
    <name evidence="9" type="primary">Lztfl1</name>
    <name evidence="9" type="ORF">Tcan_02520</name>
</gene>
<keyword evidence="5 8" id="KW-0175">Coiled coil</keyword>
<evidence type="ECO:0000313" key="10">
    <source>
        <dbReference type="Proteomes" id="UP000031036"/>
    </source>
</evidence>
<dbReference type="PANTHER" id="PTHR21635">
    <property type="entry name" value="LEUCINE ZIPPER TRANSCRIPTION FACTOR LIKE"/>
    <property type="match status" value="1"/>
</dbReference>
<dbReference type="GO" id="GO:1903565">
    <property type="term" value="P:negative regulation of protein localization to cilium"/>
    <property type="evidence" value="ECO:0007669"/>
    <property type="project" value="TreeGrafter"/>
</dbReference>
<sequence>SKIQRVEMSGELGLSDHHENNLVQYLKFCRLQRQSRIATVQALFNDTIKKKLIDETYTKEEVIKVLSELREVTAGELESELINIAHMNLLLFRQLSAQAEKFNINLFINLSELEDRELLDAVQIFEKEHFEKRTAKTATILRKLVALEGTVEERAERRNSEEKTRMLEELNIREKEMADLRRKSEADRVREQQLLNELESVEHRLLQTKEQV</sequence>
<evidence type="ECO:0000256" key="4">
    <source>
        <dbReference type="ARBA" id="ARBA00022490"/>
    </source>
</evidence>
<dbReference type="InterPro" id="IPR026157">
    <property type="entry name" value="LZTFL1"/>
</dbReference>
<comment type="similarity">
    <text evidence="2">Belongs to the LZTFL1 family.</text>
</comment>
<dbReference type="AlphaFoldDB" id="A0A0B2UQ92"/>
<evidence type="ECO:0000256" key="1">
    <source>
        <dbReference type="ARBA" id="ARBA00004496"/>
    </source>
</evidence>
<evidence type="ECO:0000256" key="8">
    <source>
        <dbReference type="SAM" id="Coils"/>
    </source>
</evidence>
<protein>
    <recommendedName>
        <fullName evidence="3">Leucine zipper transcription factor-like protein 1</fullName>
    </recommendedName>
</protein>
<dbReference type="EMBL" id="JPKZ01022752">
    <property type="protein sequence ID" value="KHN71095.1"/>
    <property type="molecule type" value="Genomic_DNA"/>
</dbReference>
<comment type="subunit">
    <text evidence="7">Self-associates. Interacts with BBS9; the interaction mediates the association of LZTL1 with the BBsome complex and regulates BBSome ciliary trafficking.</text>
</comment>
<dbReference type="PANTHER" id="PTHR21635:SF0">
    <property type="entry name" value="LEUCINE ZIPPER TRANSCRIPTION FACTOR-LIKE PROTEIN 1"/>
    <property type="match status" value="1"/>
</dbReference>
<dbReference type="STRING" id="6265.A0A0B2UQ92"/>
<evidence type="ECO:0000256" key="7">
    <source>
        <dbReference type="ARBA" id="ARBA00026004"/>
    </source>
</evidence>
<keyword evidence="10" id="KW-1185">Reference proteome</keyword>
<proteinExistence type="inferred from homology"/>
<evidence type="ECO:0000313" key="9">
    <source>
        <dbReference type="EMBL" id="KHN71095.1"/>
    </source>
</evidence>
<comment type="function">
    <text evidence="6">Regulates ciliary localization of the BBSome complex. Together with the BBSome complex, controls SMO ciliary trafficking and contributes to the sonic hedgehog (SHH) pathway regulation. May play a role in neurite outgrowth. May have tumor suppressor function.</text>
</comment>
<accession>A0A0B2UQ92</accession>
<dbReference type="Proteomes" id="UP000031036">
    <property type="component" value="Unassembled WGS sequence"/>
</dbReference>
<comment type="caution">
    <text evidence="9">The sequence shown here is derived from an EMBL/GenBank/DDBJ whole genome shotgun (WGS) entry which is preliminary data.</text>
</comment>
<organism evidence="9 10">
    <name type="scientific">Toxocara canis</name>
    <name type="common">Canine roundworm</name>
    <dbReference type="NCBI Taxonomy" id="6265"/>
    <lineage>
        <taxon>Eukaryota</taxon>
        <taxon>Metazoa</taxon>
        <taxon>Ecdysozoa</taxon>
        <taxon>Nematoda</taxon>
        <taxon>Chromadorea</taxon>
        <taxon>Rhabditida</taxon>
        <taxon>Spirurina</taxon>
        <taxon>Ascaridomorpha</taxon>
        <taxon>Ascaridoidea</taxon>
        <taxon>Toxocaridae</taxon>
        <taxon>Toxocara</taxon>
    </lineage>
</organism>
<name>A0A0B2UQ92_TOXCA</name>
<reference evidence="9 10" key="1">
    <citation type="submission" date="2014-11" db="EMBL/GenBank/DDBJ databases">
        <title>Genetic blueprint of the zoonotic pathogen Toxocara canis.</title>
        <authorList>
            <person name="Zhu X.-Q."/>
            <person name="Korhonen P.K."/>
            <person name="Cai H."/>
            <person name="Young N.D."/>
            <person name="Nejsum P."/>
            <person name="von Samson-Himmelstjerna G."/>
            <person name="Boag P.R."/>
            <person name="Tan P."/>
            <person name="Li Q."/>
            <person name="Min J."/>
            <person name="Yang Y."/>
            <person name="Wang X."/>
            <person name="Fang X."/>
            <person name="Hall R.S."/>
            <person name="Hofmann A."/>
            <person name="Sternberg P.W."/>
            <person name="Jex A.R."/>
            <person name="Gasser R.B."/>
        </authorList>
    </citation>
    <scope>NUCLEOTIDE SEQUENCE [LARGE SCALE GENOMIC DNA]</scope>
    <source>
        <strain evidence="9">PN_DK_2014</strain>
    </source>
</reference>
<evidence type="ECO:0000256" key="2">
    <source>
        <dbReference type="ARBA" id="ARBA00008868"/>
    </source>
</evidence>
<dbReference type="OMA" id="LINIAHM"/>
<feature type="non-terminal residue" evidence="9">
    <location>
        <position position="1"/>
    </location>
</feature>
<keyword evidence="4" id="KW-0963">Cytoplasm</keyword>
<dbReference type="GO" id="GO:0005737">
    <property type="term" value="C:cytoplasm"/>
    <property type="evidence" value="ECO:0007669"/>
    <property type="project" value="UniProtKB-SubCell"/>
</dbReference>
<evidence type="ECO:0000256" key="3">
    <source>
        <dbReference type="ARBA" id="ARBA00018920"/>
    </source>
</evidence>